<dbReference type="EMBL" id="GEGO01002007">
    <property type="protein sequence ID" value="JAR93397.1"/>
    <property type="molecule type" value="Transcribed_RNA"/>
</dbReference>
<keyword evidence="11 27" id="KW-0863">Zinc-finger</keyword>
<dbReference type="SMART" id="SM00291">
    <property type="entry name" value="ZnF_ZZ"/>
    <property type="match status" value="1"/>
</dbReference>
<keyword evidence="18 25" id="KW-0103">Bromodomain</keyword>
<feature type="compositionally biased region" description="Low complexity" evidence="28">
    <location>
        <begin position="277"/>
        <end position="297"/>
    </location>
</feature>
<evidence type="ECO:0000256" key="12">
    <source>
        <dbReference type="ARBA" id="ARBA00022833"/>
    </source>
</evidence>
<keyword evidence="16" id="KW-0805">Transcription regulation</keyword>
<feature type="compositionally biased region" description="Low complexity" evidence="28">
    <location>
        <begin position="729"/>
        <end position="750"/>
    </location>
</feature>
<evidence type="ECO:0000256" key="8">
    <source>
        <dbReference type="ARBA" id="ARBA00022679"/>
    </source>
</evidence>
<dbReference type="InterPro" id="IPR010303">
    <property type="entry name" value="RING_CBP-p300"/>
</dbReference>
<feature type="zinc finger region" description="TAZ-type" evidence="26">
    <location>
        <begin position="301"/>
        <end position="389"/>
    </location>
</feature>
<dbReference type="SUPFAM" id="SSF47040">
    <property type="entry name" value="Kix domain of CBP (creb binding protein)"/>
    <property type="match status" value="1"/>
</dbReference>
<dbReference type="FunFam" id="1.20.920.10:FF:000001">
    <property type="entry name" value="Histone acetyltransferase p300"/>
    <property type="match status" value="1"/>
</dbReference>
<keyword evidence="20" id="KW-0804">Transcription</keyword>
<evidence type="ECO:0000259" key="32">
    <source>
        <dbReference type="PROSITE" id="PS50952"/>
    </source>
</evidence>
<dbReference type="SMART" id="SM00297">
    <property type="entry name" value="BROMO"/>
    <property type="match status" value="1"/>
</dbReference>
<feature type="region of interest" description="Disordered" evidence="28">
    <location>
        <begin position="1781"/>
        <end position="1926"/>
    </location>
</feature>
<evidence type="ECO:0000256" key="22">
    <source>
        <dbReference type="ARBA" id="ARBA00023315"/>
    </source>
</evidence>
<dbReference type="PROSITE" id="PS50135">
    <property type="entry name" value="ZF_ZZ_2"/>
    <property type="match status" value="1"/>
</dbReference>
<dbReference type="InterPro" id="IPR037073">
    <property type="entry name" value="Nuc_rcpt_coact_CREBbp_sf"/>
</dbReference>
<feature type="domain" description="KIX" evidence="32">
    <location>
        <begin position="573"/>
        <end position="652"/>
    </location>
</feature>
<feature type="compositionally biased region" description="Low complexity" evidence="28">
    <location>
        <begin position="1814"/>
        <end position="1850"/>
    </location>
</feature>
<feature type="region of interest" description="Disordered" evidence="28">
    <location>
        <begin position="1"/>
        <end position="25"/>
    </location>
</feature>
<dbReference type="Gene3D" id="1.10.1630.10">
    <property type="entry name" value="Nuclear receptor coactivator, CREB-bp-like, interlocking domain"/>
    <property type="match status" value="1"/>
</dbReference>
<feature type="compositionally biased region" description="Polar residues" evidence="28">
    <location>
        <begin position="1660"/>
        <end position="1673"/>
    </location>
</feature>
<feature type="compositionally biased region" description="Basic residues" evidence="28">
    <location>
        <begin position="2304"/>
        <end position="2316"/>
    </location>
</feature>
<dbReference type="PANTHER" id="PTHR13808:SF1">
    <property type="entry name" value="HISTONE ACETYLTRANSFERASE"/>
    <property type="match status" value="1"/>
</dbReference>
<dbReference type="Pfam" id="PF08214">
    <property type="entry name" value="HAT_KAT11"/>
    <property type="match status" value="1"/>
</dbReference>
<evidence type="ECO:0000256" key="18">
    <source>
        <dbReference type="ARBA" id="ARBA00023117"/>
    </source>
</evidence>
<comment type="subcellular location">
    <subcellularLocation>
        <location evidence="2">Cytoplasm</location>
    </subcellularLocation>
    <subcellularLocation>
        <location evidence="1">Nucleus</location>
    </subcellularLocation>
</comment>
<evidence type="ECO:0000256" key="4">
    <source>
        <dbReference type="ARBA" id="ARBA00022481"/>
    </source>
</evidence>
<evidence type="ECO:0000256" key="28">
    <source>
        <dbReference type="SAM" id="MobiDB-lite"/>
    </source>
</evidence>
<feature type="compositionally biased region" description="Polar residues" evidence="28">
    <location>
        <begin position="2022"/>
        <end position="2038"/>
    </location>
</feature>
<feature type="compositionally biased region" description="Low complexity" evidence="28">
    <location>
        <begin position="2126"/>
        <end position="2140"/>
    </location>
</feature>
<dbReference type="GO" id="GO:0003713">
    <property type="term" value="F:transcription coactivator activity"/>
    <property type="evidence" value="ECO:0007669"/>
    <property type="project" value="InterPro"/>
</dbReference>
<dbReference type="InterPro" id="IPR036529">
    <property type="entry name" value="KIX_dom_sf"/>
</dbReference>
<feature type="compositionally biased region" description="Low complexity" evidence="28">
    <location>
        <begin position="779"/>
        <end position="792"/>
    </location>
</feature>
<dbReference type="Pfam" id="PF02172">
    <property type="entry name" value="KIX"/>
    <property type="match status" value="1"/>
</dbReference>
<evidence type="ECO:0000256" key="23">
    <source>
        <dbReference type="ARBA" id="ARBA00047411"/>
    </source>
</evidence>
<dbReference type="CDD" id="cd20910">
    <property type="entry name" value="NCBD_CREBBP-p300_like"/>
    <property type="match status" value="1"/>
</dbReference>
<dbReference type="Gene3D" id="2.10.110.40">
    <property type="match status" value="1"/>
</dbReference>
<feature type="region of interest" description="Disordered" evidence="28">
    <location>
        <begin position="37"/>
        <end position="75"/>
    </location>
</feature>
<keyword evidence="8" id="KW-0808">Transferase</keyword>
<accession>A0A147BRK2</accession>
<feature type="domain" description="TAZ-type" evidence="30">
    <location>
        <begin position="301"/>
        <end position="389"/>
    </location>
</feature>
<protein>
    <recommendedName>
        <fullName evidence="3">histone acetyltransferase</fullName>
        <ecNumber evidence="3">2.3.1.48</ecNumber>
    </recommendedName>
</protein>
<feature type="region of interest" description="Disordered" evidence="28">
    <location>
        <begin position="1455"/>
        <end position="1524"/>
    </location>
</feature>
<feature type="compositionally biased region" description="Basic residues" evidence="28">
    <location>
        <begin position="1494"/>
        <end position="1514"/>
    </location>
</feature>
<dbReference type="GO" id="GO:0000123">
    <property type="term" value="C:histone acetyltransferase complex"/>
    <property type="evidence" value="ECO:0007669"/>
    <property type="project" value="InterPro"/>
</dbReference>
<feature type="region of interest" description="Disordered" evidence="28">
    <location>
        <begin position="2302"/>
        <end position="2332"/>
    </location>
</feature>
<dbReference type="Gene3D" id="3.30.60.90">
    <property type="match status" value="1"/>
</dbReference>
<keyword evidence="4" id="KW-0488">Methylation</keyword>
<evidence type="ECO:0000256" key="1">
    <source>
        <dbReference type="ARBA" id="ARBA00004123"/>
    </source>
</evidence>
<dbReference type="InterPro" id="IPR038547">
    <property type="entry name" value="RING_CBP-p300_sf"/>
</dbReference>
<dbReference type="CDD" id="cd15802">
    <property type="entry name" value="RING_CBP-p300"/>
    <property type="match status" value="1"/>
</dbReference>
<dbReference type="GO" id="GO:0045944">
    <property type="term" value="P:positive regulation of transcription by RNA polymerase II"/>
    <property type="evidence" value="ECO:0007669"/>
    <property type="project" value="UniProtKB-ARBA"/>
</dbReference>
<dbReference type="PROSITE" id="PS51727">
    <property type="entry name" value="CBP_P300_HAT"/>
    <property type="match status" value="1"/>
</dbReference>
<evidence type="ECO:0000256" key="10">
    <source>
        <dbReference type="ARBA" id="ARBA00022737"/>
    </source>
</evidence>
<dbReference type="InterPro" id="IPR014744">
    <property type="entry name" value="Nuc_rcpt_coact_CREBbp"/>
</dbReference>
<evidence type="ECO:0000259" key="29">
    <source>
        <dbReference type="PROSITE" id="PS50014"/>
    </source>
</evidence>
<evidence type="ECO:0000256" key="3">
    <source>
        <dbReference type="ARBA" id="ARBA00013184"/>
    </source>
</evidence>
<dbReference type="Pfam" id="PF09030">
    <property type="entry name" value="Creb_binding"/>
    <property type="match status" value="1"/>
</dbReference>
<evidence type="ECO:0000256" key="13">
    <source>
        <dbReference type="ARBA" id="ARBA00022843"/>
    </source>
</evidence>
<dbReference type="InterPro" id="IPR043145">
    <property type="entry name" value="Znf_ZZ_sf"/>
</dbReference>
<dbReference type="SMART" id="SM00551">
    <property type="entry name" value="ZnF_TAZ"/>
    <property type="match status" value="2"/>
</dbReference>
<dbReference type="InterPro" id="IPR003101">
    <property type="entry name" value="KIX_dom"/>
</dbReference>
<feature type="region of interest" description="Disordered" evidence="28">
    <location>
        <begin position="1965"/>
        <end position="2039"/>
    </location>
</feature>
<dbReference type="PROSITE" id="PS01357">
    <property type="entry name" value="ZF_ZZ_1"/>
    <property type="match status" value="1"/>
</dbReference>
<evidence type="ECO:0000256" key="5">
    <source>
        <dbReference type="ARBA" id="ARBA00022490"/>
    </source>
</evidence>
<dbReference type="PROSITE" id="PS50014">
    <property type="entry name" value="BROMODOMAIN_2"/>
    <property type="match status" value="1"/>
</dbReference>
<feature type="compositionally biased region" description="Pro residues" evidence="28">
    <location>
        <begin position="258"/>
        <end position="276"/>
    </location>
</feature>
<keyword evidence="7" id="KW-0597">Phosphoprotein</keyword>
<evidence type="ECO:0000256" key="9">
    <source>
        <dbReference type="ARBA" id="ARBA00022723"/>
    </source>
</evidence>
<feature type="region of interest" description="Disordered" evidence="28">
    <location>
        <begin position="397"/>
        <end position="416"/>
    </location>
</feature>
<dbReference type="FunFam" id="1.20.1020.10:FF:000002">
    <property type="entry name" value="E1A binding protein p300"/>
    <property type="match status" value="1"/>
</dbReference>
<dbReference type="GO" id="GO:0008270">
    <property type="term" value="F:zinc ion binding"/>
    <property type="evidence" value="ECO:0007669"/>
    <property type="project" value="UniProtKB-KW"/>
</dbReference>
<feature type="compositionally biased region" description="Low complexity" evidence="28">
    <location>
        <begin position="962"/>
        <end position="973"/>
    </location>
</feature>
<dbReference type="Pfam" id="PF00569">
    <property type="entry name" value="ZZ"/>
    <property type="match status" value="1"/>
</dbReference>
<evidence type="ECO:0000256" key="27">
    <source>
        <dbReference type="PROSITE-ProRule" id="PRU00228"/>
    </source>
</evidence>
<name>A0A147BRK2_IXORI</name>
<evidence type="ECO:0000256" key="14">
    <source>
        <dbReference type="ARBA" id="ARBA00022853"/>
    </source>
</evidence>
<sequence length="2347" mass="251840">MADHLVDGPPTKRQKLSEAGLSSDSADFSSLWALENELPEELMGSGGGPSLGDLGPPSQNAQQNGTTSVEDTVSTSAAQAAAAVAAAAAANQRQHQQLSQLLQSKGVAANHGSPGPKELPKQLGLVVSSSGPLLNGPPQLGAAQAAMGVRASMAGLLAAGGPNSPHQGPQAGMVGPGVKGPGGLMGQANAGFHGGYGQVMGSLGGPPQQRPLVPGLGGGMMGIPPRYPSAAVDSSQLQNHGQQSPLGSSLGQQQQGQPPGPQGAPPGGGPPAPPQQQGPGHPSPGAGVAPPLGAAAPSTADPEKRKLIQQQLVLLLHAHKCQRRESQAANGEVRQCSLPHCRTMKNVLNHMTNCQAGKTCPVPHCASSRQIISHWKNCTRNDCPVCLPLKQASDRRQQQAGAAVQPTQPSQSPAPADMQRAYAALGLPYNAAGGASVNQLVNRGQGVSQMNDLQQVGPGSHCSPQDLLSGPGANPVASQPGAPPGGGAASLGAQAPQRPPLGPSNQSGPQSPFMGGPTSPAALATAKLMKAVQQQQQQQQQGGSSGVGSVVPPNQVAPTGGGPGGVSLTQPAGIAKDWHQSVTRDLRHHLVLKIVQAIFPTPEPATLQDRRMNKLVAYAKMVEGDMYEMANSREEYYHLLAEKIYKIQKELEEKRRKSKEQQQQQQQQQMHVGAPQMGVPPNALAPGAAVPGRGPAPGLGAGVNSQQQGGGPSHLPGGASLGGGQRMAPPNSQHQQQSQQQQQQQVQSLGGPLGGGPPMLPQASTPQPQQQAPPPQHPPRAQSVPTTLGGSQPPTPLGGGGGTTPVSSTGNVLPPPSHQLPDQILATEDSVPEDCKPDQDLSLTLSTPEGSAAPTPAQQGKKSIENLDSSGGPKSMLDSSSSGNGGGGKMEVDCKPDLRSIGKGKGLDMPGENGLPSFGPVKEEPMSVKEEPVATPAGGSGEAGAAAAAAVKPEVKPDIKTEPAAAEASSASSPPKPRPNKKIFKPDELRQALMPTLEKLYRQDPHSLPFRQPVDPLLLQIPDYFDIVKKPMDLSTIKRKLDTGQYQDPWQYVDDVWLMFDNAWLYNRKTSRVYRYCTKLSEEFEQEIDPVMQSLGYCCGRKFVFQPQVLCCFGKQLCTIPRDAKYWSYQNRYTYCQKCFAEIPGDTVTLGDDPTQAQTTIRKDQFVEMKNDHLELEPFVECLDCGRKLHQVCVLHFDNIWPEGFTCENCLKQKGKKRKENKFTAKRLPSCKLGNFIENRVNCYLKKKDAGAGEVSIRVVACTDKLVEVKPGMKNRYVDTGHWPGQFPYRAKALFAFEEIDGTDTCFFGMHVQEYGSDCHPPNTRRVYIAYLDSVHFFRPKQYRTAVYHEILLGYLDYVKQLGFAMAHIWACPPSEGDDYIFHCHPPEQKIPKPKRLQDWYRMMLDKGIIERIVLEYKDILKQATEDNLTSASELPYFEGDFWPNVLEESIKELDQEEEEKRKAAEALAASAAASEGSQDGEPEGTELGEKKGQKSGRNKKANKSKSNQRKNNKKSSVPHTGNDLSAKIYSTMEKHKEVFFVIRLHSAQAAVSLPAIHDPDLLMQCDLMDGRDAFLTLAREKHYEFSSLRRAKFSTMAMLYELHNQGQDRFVYTCNTCKSHVETRFHCTVCDDFDLCVACHEREGHPHKMEKLGLDLDDGTSQSDPKQSNPQESQRLSIQRCIHSLVHACQCRDANCRLPSCRRMKRVVQHSKSCKRKTNGGCPICKQLIALCCYHAKHCQEAKCPVPFCLNIKHKLRQQQLQQRLQQAQILQRRIASMATMQSRGGAAPPQAQPPPALPPAPAPLAGGGGPMQPGAGAKPAGPPVGALQAVQQVQAAAARQQAPHLAPPGGYGKGAPPLQKPLAPAGPRMMPMRWESPPYGQPPQQGLGVGPPIRQQGPPPGQMVPPGAQMGPPNVGGPQRPSQMTPALQQLIQTLKSPASPQQQQQVLHILKSNPQLMAAFIKQRSQHQQQQHQQQQQEYYEGSQHAAVSPSSRMVFAPSPHYGLGPPEMGGPPQAAPSAIQSTLNPNAPDFSSRSAAPPVMMAPPPHHLGSHQALRAPPFAPQDFLQQQQQQQGLGAHQGHPAVFPLQMMSHLQQQYSGLVAPVGQLPKGDRTPLGIRLTDDGSPSSLSPQQGGLSPTVGSSHPGDDRKLPRPIGTERAQKKNVPLGAPSYPPPNAATGIWSYPNSAGSAVSSELSPMAAWVQYQHAAGAQGDGLPQLLHNRFAEGPSENALEHSYHQQQQQLGSGLGGCPPFLNGFPTVANHLLGGGAQLFPPAARVAAEAPHQEAPWSPHKLMADPMAHHHHHHHPGRVQPHHPQQPQHHQPQHHPHVAAKLPWQGWAPHQT</sequence>
<dbReference type="SMART" id="SM01250">
    <property type="entry name" value="KAT11"/>
    <property type="match status" value="1"/>
</dbReference>
<evidence type="ECO:0000256" key="11">
    <source>
        <dbReference type="ARBA" id="ARBA00022771"/>
    </source>
</evidence>
<feature type="compositionally biased region" description="Basic and acidic residues" evidence="28">
    <location>
        <begin position="921"/>
        <end position="932"/>
    </location>
</feature>
<feature type="compositionally biased region" description="Low complexity" evidence="28">
    <location>
        <begin position="1466"/>
        <end position="1476"/>
    </location>
</feature>
<keyword evidence="5" id="KW-0963">Cytoplasm</keyword>
<feature type="compositionally biased region" description="Basic and acidic residues" evidence="28">
    <location>
        <begin position="1455"/>
        <end position="1465"/>
    </location>
</feature>
<feature type="compositionally biased region" description="Low complexity" evidence="28">
    <location>
        <begin position="240"/>
        <end position="257"/>
    </location>
</feature>
<feature type="region of interest" description="Disordered" evidence="28">
    <location>
        <begin position="1651"/>
        <end position="1673"/>
    </location>
</feature>
<feature type="compositionally biased region" description="Low complexity" evidence="28">
    <location>
        <begin position="1906"/>
        <end position="1915"/>
    </location>
</feature>
<dbReference type="GO" id="GO:0004402">
    <property type="term" value="F:histone acetyltransferase activity"/>
    <property type="evidence" value="ECO:0007669"/>
    <property type="project" value="InterPro"/>
</dbReference>
<feature type="compositionally biased region" description="Polar residues" evidence="28">
    <location>
        <begin position="59"/>
        <end position="75"/>
    </location>
</feature>
<comment type="catalytic activity">
    <reaction evidence="24">
        <text>L-lysyl-[protein] + acetyl-CoA = N(6)-acetyl-L-lysyl-[protein] + CoA + H(+)</text>
        <dbReference type="Rhea" id="RHEA:45948"/>
        <dbReference type="Rhea" id="RHEA-COMP:9752"/>
        <dbReference type="Rhea" id="RHEA-COMP:10731"/>
        <dbReference type="ChEBI" id="CHEBI:15378"/>
        <dbReference type="ChEBI" id="CHEBI:29969"/>
        <dbReference type="ChEBI" id="CHEBI:57287"/>
        <dbReference type="ChEBI" id="CHEBI:57288"/>
        <dbReference type="ChEBI" id="CHEBI:61930"/>
        <dbReference type="EC" id="2.3.1.48"/>
    </reaction>
</comment>
<dbReference type="InterPro" id="IPR035898">
    <property type="entry name" value="TAZ_dom_sf"/>
</dbReference>
<dbReference type="InterPro" id="IPR013178">
    <property type="entry name" value="Histone_AcTrfase_Rtt109/CBP"/>
</dbReference>
<dbReference type="FunFam" id="3.30.60.90:FF:000003">
    <property type="entry name" value="E1A binding protein p300"/>
    <property type="match status" value="1"/>
</dbReference>
<evidence type="ECO:0000256" key="25">
    <source>
        <dbReference type="PROSITE-ProRule" id="PRU00035"/>
    </source>
</evidence>
<dbReference type="InterPro" id="IPR056484">
    <property type="entry name" value="PHD_P300"/>
</dbReference>
<evidence type="ECO:0000259" key="31">
    <source>
        <dbReference type="PROSITE" id="PS50135"/>
    </source>
</evidence>
<dbReference type="GO" id="GO:0005667">
    <property type="term" value="C:transcription regulator complex"/>
    <property type="evidence" value="ECO:0007669"/>
    <property type="project" value="TreeGrafter"/>
</dbReference>
<evidence type="ECO:0000256" key="24">
    <source>
        <dbReference type="ARBA" id="ARBA00048017"/>
    </source>
</evidence>
<dbReference type="Gene3D" id="1.10.246.20">
    <property type="entry name" value="Coactivator CBP, KIX domain"/>
    <property type="match status" value="1"/>
</dbReference>
<feature type="compositionally biased region" description="Low complexity" evidence="28">
    <location>
        <begin position="684"/>
        <end position="694"/>
    </location>
</feature>
<feature type="domain" description="ZZ-type" evidence="31">
    <location>
        <begin position="1610"/>
        <end position="1658"/>
    </location>
</feature>
<keyword evidence="12 26" id="KW-0862">Zinc</keyword>
<evidence type="ECO:0000259" key="33">
    <source>
        <dbReference type="PROSITE" id="PS51727"/>
    </source>
</evidence>
<organism evidence="34">
    <name type="scientific">Ixodes ricinus</name>
    <name type="common">Common tick</name>
    <name type="synonym">Acarus ricinus</name>
    <dbReference type="NCBI Taxonomy" id="34613"/>
    <lineage>
        <taxon>Eukaryota</taxon>
        <taxon>Metazoa</taxon>
        <taxon>Ecdysozoa</taxon>
        <taxon>Arthropoda</taxon>
        <taxon>Chelicerata</taxon>
        <taxon>Arachnida</taxon>
        <taxon>Acari</taxon>
        <taxon>Parasitiformes</taxon>
        <taxon>Ixodida</taxon>
        <taxon>Ixodoidea</taxon>
        <taxon>Ixodidae</taxon>
        <taxon>Ixodinae</taxon>
        <taxon>Ixodes</taxon>
    </lineage>
</organism>
<evidence type="ECO:0000313" key="34">
    <source>
        <dbReference type="EMBL" id="JAR93397.1"/>
    </source>
</evidence>
<dbReference type="PANTHER" id="PTHR13808">
    <property type="entry name" value="CBP/P300-RELATED"/>
    <property type="match status" value="1"/>
</dbReference>
<dbReference type="PROSITE" id="PS00633">
    <property type="entry name" value="BROMODOMAIN_1"/>
    <property type="match status" value="1"/>
</dbReference>
<evidence type="ECO:0000256" key="2">
    <source>
        <dbReference type="ARBA" id="ARBA00004496"/>
    </source>
</evidence>
<dbReference type="InterPro" id="IPR000197">
    <property type="entry name" value="Znf_TAZ"/>
</dbReference>
<evidence type="ECO:0000256" key="20">
    <source>
        <dbReference type="ARBA" id="ARBA00023163"/>
    </source>
</evidence>
<dbReference type="SUPFAM" id="SSF69125">
    <property type="entry name" value="Nuclear receptor coactivator interlocking domain"/>
    <property type="match status" value="1"/>
</dbReference>
<dbReference type="GO" id="GO:0031981">
    <property type="term" value="C:nuclear lumen"/>
    <property type="evidence" value="ECO:0007669"/>
    <property type="project" value="UniProtKB-ARBA"/>
</dbReference>
<dbReference type="InterPro" id="IPR009110">
    <property type="entry name" value="Nuc_rcpt_coact"/>
</dbReference>
<feature type="domain" description="CBP/p300-type HAT" evidence="33">
    <location>
        <begin position="1222"/>
        <end position="1608"/>
    </location>
</feature>
<dbReference type="InterPro" id="IPR018359">
    <property type="entry name" value="Bromodomain_CS"/>
</dbReference>
<dbReference type="Gene3D" id="3.30.40.10">
    <property type="entry name" value="Zinc/RING finger domain, C3HC4 (zinc finger)"/>
    <property type="match status" value="1"/>
</dbReference>
<dbReference type="Pfam" id="PF02135">
    <property type="entry name" value="zf-TAZ"/>
    <property type="match status" value="2"/>
</dbReference>
<dbReference type="GO" id="GO:0031490">
    <property type="term" value="F:chromatin DNA binding"/>
    <property type="evidence" value="ECO:0007669"/>
    <property type="project" value="TreeGrafter"/>
</dbReference>
<feature type="compositionally biased region" description="Polar residues" evidence="28">
    <location>
        <begin position="856"/>
        <end position="869"/>
    </location>
</feature>
<feature type="compositionally biased region" description="Pro residues" evidence="28">
    <location>
        <begin position="1792"/>
        <end position="1804"/>
    </location>
</feature>
<dbReference type="CDD" id="cd05495">
    <property type="entry name" value="Bromo_cbp_like"/>
    <property type="match status" value="1"/>
</dbReference>
<evidence type="ECO:0000256" key="6">
    <source>
        <dbReference type="ARBA" id="ARBA00022499"/>
    </source>
</evidence>
<evidence type="ECO:0000259" key="30">
    <source>
        <dbReference type="PROSITE" id="PS50134"/>
    </source>
</evidence>
<keyword evidence="6" id="KW-1017">Isopeptide bond</keyword>
<evidence type="ECO:0000256" key="7">
    <source>
        <dbReference type="ARBA" id="ARBA00022553"/>
    </source>
</evidence>
<dbReference type="FunFam" id="1.20.1020.10:FF:000001">
    <property type="entry name" value="E1A binding protein p300"/>
    <property type="match status" value="1"/>
</dbReference>
<dbReference type="CDD" id="cd15557">
    <property type="entry name" value="PHD_CBP_p300"/>
    <property type="match status" value="1"/>
</dbReference>
<feature type="region of interest" description="Disordered" evidence="28">
    <location>
        <begin position="652"/>
        <end position="983"/>
    </location>
</feature>
<feature type="region of interest" description="Disordered" evidence="28">
    <location>
        <begin position="203"/>
        <end position="302"/>
    </location>
</feature>
<feature type="domain" description="Bromo" evidence="29">
    <location>
        <begin position="1002"/>
        <end position="1074"/>
    </location>
</feature>
<keyword evidence="13" id="KW-0832">Ubl conjugation</keyword>
<keyword evidence="14" id="KW-0156">Chromatin regulator</keyword>
<dbReference type="InterPro" id="IPR031162">
    <property type="entry name" value="CBP_P300_HAT"/>
</dbReference>
<reference evidence="34" key="1">
    <citation type="journal article" date="2018" name="PLoS Negl. Trop. Dis.">
        <title>Sialome diversity of ticks revealed by RNAseq of single tick salivary glands.</title>
        <authorList>
            <person name="Perner J."/>
            <person name="Kropackova S."/>
            <person name="Kopacek P."/>
            <person name="Ribeiro J.M."/>
        </authorList>
    </citation>
    <scope>NUCLEOTIDE SEQUENCE</scope>
    <source>
        <strain evidence="34">Siblings of single egg batch collected in Ceske Budejovice</strain>
        <tissue evidence="34">Salivary glands</tissue>
    </source>
</reference>
<dbReference type="Pfam" id="PF23570">
    <property type="entry name" value="PHD_P300"/>
    <property type="match status" value="1"/>
</dbReference>
<dbReference type="EC" id="2.3.1.48" evidence="3"/>
<comment type="catalytic activity">
    <reaction evidence="23">
        <text>(S)-lactoyl-CoA + L-lysyl-[protein] = N(6)-[(S)-lactoyl]-L-lysyl-[protein] + CoA + H(+)</text>
        <dbReference type="Rhea" id="RHEA:61996"/>
        <dbReference type="Rhea" id="RHEA-COMP:9752"/>
        <dbReference type="Rhea" id="RHEA-COMP:19466"/>
        <dbReference type="ChEBI" id="CHEBI:15378"/>
        <dbReference type="ChEBI" id="CHEBI:29969"/>
        <dbReference type="ChEBI" id="CHEBI:57287"/>
        <dbReference type="ChEBI" id="CHEBI:231527"/>
        <dbReference type="ChEBI" id="CHEBI:231528"/>
    </reaction>
    <physiologicalReaction direction="left-to-right" evidence="23">
        <dbReference type="Rhea" id="RHEA:61997"/>
    </physiologicalReaction>
</comment>
<evidence type="ECO:0000256" key="17">
    <source>
        <dbReference type="ARBA" id="ARBA00023108"/>
    </source>
</evidence>
<feature type="compositionally biased region" description="Low complexity" evidence="28">
    <location>
        <begin position="1884"/>
        <end position="1898"/>
    </location>
</feature>
<evidence type="ECO:0000256" key="16">
    <source>
        <dbReference type="ARBA" id="ARBA00023015"/>
    </source>
</evidence>
<dbReference type="GO" id="GO:0005737">
    <property type="term" value="C:cytoplasm"/>
    <property type="evidence" value="ECO:0007669"/>
    <property type="project" value="UniProtKB-SubCell"/>
</dbReference>
<feature type="domain" description="TAZ-type" evidence="30">
    <location>
        <begin position="1672"/>
        <end position="1753"/>
    </location>
</feature>
<dbReference type="InterPro" id="IPR013083">
    <property type="entry name" value="Znf_RING/FYVE/PHD"/>
</dbReference>
<feature type="compositionally biased region" description="Low complexity" evidence="28">
    <location>
        <begin position="1969"/>
        <end position="1980"/>
    </location>
</feature>
<evidence type="ECO:0000256" key="26">
    <source>
        <dbReference type="PROSITE-ProRule" id="PRU00203"/>
    </source>
</evidence>
<dbReference type="InterPro" id="IPR000433">
    <property type="entry name" value="Znf_ZZ"/>
</dbReference>
<dbReference type="PROSITE" id="PS50952">
    <property type="entry name" value="KIX"/>
    <property type="match status" value="1"/>
</dbReference>
<evidence type="ECO:0000256" key="15">
    <source>
        <dbReference type="ARBA" id="ARBA00022990"/>
    </source>
</evidence>
<feature type="zinc finger region" description="TAZ-type" evidence="26">
    <location>
        <begin position="1672"/>
        <end position="1753"/>
    </location>
</feature>
<keyword evidence="10" id="KW-0677">Repeat</keyword>
<keyword evidence="22" id="KW-0012">Acyltransferase</keyword>
<dbReference type="SUPFAM" id="SSF47370">
    <property type="entry name" value="Bromodomain"/>
    <property type="match status" value="1"/>
</dbReference>
<dbReference type="Pfam" id="PF00439">
    <property type="entry name" value="Bromodomain"/>
    <property type="match status" value="1"/>
</dbReference>
<feature type="compositionally biased region" description="Basic and acidic residues" evidence="28">
    <location>
        <begin position="890"/>
        <end position="900"/>
    </location>
</feature>
<feature type="compositionally biased region" description="Low complexity" evidence="28">
    <location>
        <begin position="532"/>
        <end position="551"/>
    </location>
</feature>
<dbReference type="GO" id="GO:0140297">
    <property type="term" value="F:DNA-binding transcription factor binding"/>
    <property type="evidence" value="ECO:0007669"/>
    <property type="project" value="UniProtKB-ARBA"/>
</dbReference>
<proteinExistence type="predicted"/>
<feature type="region of interest" description="Disordered" evidence="28">
    <location>
        <begin position="2107"/>
        <end position="2173"/>
    </location>
</feature>
<keyword evidence="9 26" id="KW-0479">Metal-binding</keyword>
<dbReference type="SUPFAM" id="SSF57850">
    <property type="entry name" value="RING/U-box"/>
    <property type="match status" value="1"/>
</dbReference>
<dbReference type="Pfam" id="PF06001">
    <property type="entry name" value="RING_CBP-p300"/>
    <property type="match status" value="1"/>
</dbReference>
<evidence type="ECO:0000256" key="19">
    <source>
        <dbReference type="ARBA" id="ARBA00023159"/>
    </source>
</evidence>
<feature type="compositionally biased region" description="Low complexity" evidence="28">
    <location>
        <begin position="402"/>
        <end position="416"/>
    </location>
</feature>
<feature type="region of interest" description="Disordered" evidence="28">
    <location>
        <begin position="450"/>
        <end position="571"/>
    </location>
</feature>
<dbReference type="PRINTS" id="PR00503">
    <property type="entry name" value="BROMODOMAIN"/>
</dbReference>
<dbReference type="Gene3D" id="1.20.920.10">
    <property type="entry name" value="Bromodomain-like"/>
    <property type="match status" value="1"/>
</dbReference>
<dbReference type="Gene3D" id="1.20.1020.10">
    <property type="entry name" value="TAZ domain"/>
    <property type="match status" value="2"/>
</dbReference>
<dbReference type="CDD" id="cd02337">
    <property type="entry name" value="ZZ_CBP"/>
    <property type="match status" value="1"/>
</dbReference>
<dbReference type="PROSITE" id="PS50134">
    <property type="entry name" value="ZF_TAZ"/>
    <property type="match status" value="2"/>
</dbReference>
<dbReference type="InterPro" id="IPR001487">
    <property type="entry name" value="Bromodomain"/>
</dbReference>
<dbReference type="InterPro" id="IPR036427">
    <property type="entry name" value="Bromodomain-like_sf"/>
</dbReference>
<keyword evidence="15" id="KW-0007">Acetylation</keyword>
<keyword evidence="21" id="KW-0539">Nucleus</keyword>
<dbReference type="SUPFAM" id="SSF57933">
    <property type="entry name" value="TAZ domain"/>
    <property type="match status" value="2"/>
</dbReference>
<keyword evidence="19" id="KW-0010">Activator</keyword>
<keyword evidence="17" id="KW-0090">Biological rhythms</keyword>
<feature type="compositionally biased region" description="Low complexity" evidence="28">
    <location>
        <begin position="761"/>
        <end position="770"/>
    </location>
</feature>
<evidence type="ECO:0000256" key="21">
    <source>
        <dbReference type="ARBA" id="ARBA00023242"/>
    </source>
</evidence>
<dbReference type="GO" id="GO:0048511">
    <property type="term" value="P:rhythmic process"/>
    <property type="evidence" value="ECO:0007669"/>
    <property type="project" value="UniProtKB-KW"/>
</dbReference>